<evidence type="ECO:0000256" key="6">
    <source>
        <dbReference type="ARBA" id="ARBA00023163"/>
    </source>
</evidence>
<dbReference type="InterPro" id="IPR042102">
    <property type="entry name" value="RNA_pol_Rpb1_3_sf"/>
</dbReference>
<dbReference type="InterPro" id="IPR007066">
    <property type="entry name" value="RNA_pol_Rpb1_3"/>
</dbReference>
<proteinExistence type="inferred from homology"/>
<comment type="similarity">
    <text evidence="1">Belongs to the RNA polymerase beta' chain family.</text>
</comment>
<dbReference type="Proteomes" id="UP000887577">
    <property type="component" value="Unplaced"/>
</dbReference>
<dbReference type="WBParaSite" id="PSU_v2.g19908.t1">
    <property type="protein sequence ID" value="PSU_v2.g19908.t1"/>
    <property type="gene ID" value="PSU_v2.g19908"/>
</dbReference>
<keyword evidence="4" id="KW-0808">Transferase</keyword>
<evidence type="ECO:0000256" key="1">
    <source>
        <dbReference type="ARBA" id="ARBA00006460"/>
    </source>
</evidence>
<evidence type="ECO:0000256" key="5">
    <source>
        <dbReference type="ARBA" id="ARBA00022695"/>
    </source>
</evidence>
<evidence type="ECO:0000313" key="9">
    <source>
        <dbReference type="WBParaSite" id="PSU_v2.g19908.t1"/>
    </source>
</evidence>
<dbReference type="Gene3D" id="1.10.274.100">
    <property type="entry name" value="RNA polymerase Rpb1, domain 3"/>
    <property type="match status" value="1"/>
</dbReference>
<keyword evidence="8" id="KW-1185">Reference proteome</keyword>
<dbReference type="Pfam" id="PF04983">
    <property type="entry name" value="RNA_pol_Rpb1_3"/>
    <property type="match status" value="1"/>
</dbReference>
<dbReference type="AlphaFoldDB" id="A0A914YK52"/>
<organism evidence="8 9">
    <name type="scientific">Panagrolaimus superbus</name>
    <dbReference type="NCBI Taxonomy" id="310955"/>
    <lineage>
        <taxon>Eukaryota</taxon>
        <taxon>Metazoa</taxon>
        <taxon>Ecdysozoa</taxon>
        <taxon>Nematoda</taxon>
        <taxon>Chromadorea</taxon>
        <taxon>Rhabditida</taxon>
        <taxon>Tylenchina</taxon>
        <taxon>Panagrolaimomorpha</taxon>
        <taxon>Panagrolaimoidea</taxon>
        <taxon>Panagrolaimidae</taxon>
        <taxon>Panagrolaimus</taxon>
    </lineage>
</organism>
<dbReference type="EC" id="2.7.7.6" evidence="2"/>
<keyword evidence="5" id="KW-0548">Nucleotidyltransferase</keyword>
<reference evidence="9" key="1">
    <citation type="submission" date="2022-11" db="UniProtKB">
        <authorList>
            <consortium name="WormBaseParasite"/>
        </authorList>
    </citation>
    <scope>IDENTIFICATION</scope>
</reference>
<protein>
    <recommendedName>
        <fullName evidence="2">DNA-directed RNA polymerase</fullName>
        <ecNumber evidence="2">2.7.7.6</ecNumber>
    </recommendedName>
</protein>
<evidence type="ECO:0000259" key="7">
    <source>
        <dbReference type="Pfam" id="PF04983"/>
    </source>
</evidence>
<evidence type="ECO:0000256" key="2">
    <source>
        <dbReference type="ARBA" id="ARBA00012418"/>
    </source>
</evidence>
<dbReference type="GO" id="GO:0000428">
    <property type="term" value="C:DNA-directed RNA polymerase complex"/>
    <property type="evidence" value="ECO:0007669"/>
    <property type="project" value="UniProtKB-KW"/>
</dbReference>
<dbReference type="GO" id="GO:0003899">
    <property type="term" value="F:DNA-directed RNA polymerase activity"/>
    <property type="evidence" value="ECO:0007669"/>
    <property type="project" value="UniProtKB-EC"/>
</dbReference>
<feature type="domain" description="RNA polymerase Rpb1" evidence="7">
    <location>
        <begin position="2"/>
        <end position="106"/>
    </location>
</feature>
<keyword evidence="3" id="KW-0240">DNA-directed RNA polymerase</keyword>
<evidence type="ECO:0000313" key="8">
    <source>
        <dbReference type="Proteomes" id="UP000887577"/>
    </source>
</evidence>
<dbReference type="GO" id="GO:0006351">
    <property type="term" value="P:DNA-templated transcription"/>
    <property type="evidence" value="ECO:0007669"/>
    <property type="project" value="InterPro"/>
</dbReference>
<dbReference type="GO" id="GO:0003677">
    <property type="term" value="F:DNA binding"/>
    <property type="evidence" value="ECO:0007669"/>
    <property type="project" value="InterPro"/>
</dbReference>
<sequence length="114" mass="13044">MADVAEVQRAYDNKEVELQTRLTVRIEEFEKGEDGEWVKTIKRYETTAGRALLSEILPKGMPFTALNRALKKKEISRLINQSFRRCGLRATVIFADKLMQSGSVWQLVVVFPSP</sequence>
<dbReference type="SUPFAM" id="SSF64484">
    <property type="entry name" value="beta and beta-prime subunits of DNA dependent RNA-polymerase"/>
    <property type="match status" value="1"/>
</dbReference>
<name>A0A914YK52_9BILA</name>
<accession>A0A914YK52</accession>
<evidence type="ECO:0000256" key="3">
    <source>
        <dbReference type="ARBA" id="ARBA00022478"/>
    </source>
</evidence>
<evidence type="ECO:0000256" key="4">
    <source>
        <dbReference type="ARBA" id="ARBA00022679"/>
    </source>
</evidence>
<keyword evidence="6" id="KW-0804">Transcription</keyword>